<feature type="compositionally biased region" description="Acidic residues" evidence="1">
    <location>
        <begin position="1"/>
        <end position="24"/>
    </location>
</feature>
<evidence type="ECO:0000256" key="2">
    <source>
        <dbReference type="SAM" id="Phobius"/>
    </source>
</evidence>
<feature type="domain" description="Duffy-binding-like" evidence="3">
    <location>
        <begin position="749"/>
        <end position="893"/>
    </location>
</feature>
<feature type="compositionally biased region" description="Pro residues" evidence="1">
    <location>
        <begin position="405"/>
        <end position="414"/>
    </location>
</feature>
<keyword evidence="2" id="KW-0812">Transmembrane</keyword>
<evidence type="ECO:0008006" key="9">
    <source>
        <dbReference type="Google" id="ProtNLM"/>
    </source>
</evidence>
<dbReference type="FunFam" id="1.20.58.1930:FF:000001">
    <property type="entry name" value="Erythrocyte membrane protein 1, PfEMP1"/>
    <property type="match status" value="1"/>
</dbReference>
<dbReference type="Pfam" id="PF22672">
    <property type="entry name" value="DBL_C"/>
    <property type="match status" value="1"/>
</dbReference>
<feature type="region of interest" description="Disordered" evidence="1">
    <location>
        <begin position="1"/>
        <end position="70"/>
    </location>
</feature>
<evidence type="ECO:0000259" key="4">
    <source>
        <dbReference type="Pfam" id="PF05424"/>
    </source>
</evidence>
<feature type="compositionally biased region" description="Basic and acidic residues" evidence="1">
    <location>
        <begin position="935"/>
        <end position="948"/>
    </location>
</feature>
<feature type="domain" description="Cysteine-rich interdomain region 1 gamma" evidence="5">
    <location>
        <begin position="680"/>
        <end position="731"/>
    </location>
</feature>
<keyword evidence="2" id="KW-0472">Membrane</keyword>
<feature type="compositionally biased region" description="Low complexity" evidence="1">
    <location>
        <begin position="126"/>
        <end position="143"/>
    </location>
</feature>
<evidence type="ECO:0000259" key="3">
    <source>
        <dbReference type="Pfam" id="PF03011"/>
    </source>
</evidence>
<feature type="region of interest" description="Disordered" evidence="1">
    <location>
        <begin position="103"/>
        <end position="220"/>
    </location>
</feature>
<dbReference type="SUPFAM" id="SSF140924">
    <property type="entry name" value="Duffy binding domain-like"/>
    <property type="match status" value="2"/>
</dbReference>
<feature type="domain" description="Duffy-binding-like" evidence="6">
    <location>
        <begin position="485"/>
        <end position="632"/>
    </location>
</feature>
<feature type="region of interest" description="Disordered" evidence="1">
    <location>
        <begin position="399"/>
        <end position="469"/>
    </location>
</feature>
<feature type="compositionally biased region" description="Basic and acidic residues" evidence="1">
    <location>
        <begin position="956"/>
        <end position="971"/>
    </location>
</feature>
<dbReference type="InterPro" id="IPR054595">
    <property type="entry name" value="DBL_C"/>
</dbReference>
<dbReference type="GO" id="GO:0046789">
    <property type="term" value="F:host cell surface receptor binding"/>
    <property type="evidence" value="ECO:0007669"/>
    <property type="project" value="InterPro"/>
</dbReference>
<dbReference type="Gene3D" id="1.20.58.830">
    <property type="match status" value="1"/>
</dbReference>
<feature type="domain" description="Duffy-antigen binding" evidence="4">
    <location>
        <begin position="144"/>
        <end position="386"/>
    </location>
</feature>
<feature type="non-terminal residue" evidence="7">
    <location>
        <position position="1"/>
    </location>
</feature>
<dbReference type="InterPro" id="IPR042202">
    <property type="entry name" value="Duffy-ag-bd_sf"/>
</dbReference>
<feature type="compositionally biased region" description="Low complexity" evidence="1">
    <location>
        <begin position="60"/>
        <end position="70"/>
    </location>
</feature>
<dbReference type="Proteomes" id="UP000030708">
    <property type="component" value="Unassembled WGS sequence"/>
</dbReference>
<dbReference type="InterPro" id="IPR004258">
    <property type="entry name" value="DBL"/>
</dbReference>
<dbReference type="Pfam" id="PF18562">
    <property type="entry name" value="CIDR1_gamma"/>
    <property type="match status" value="1"/>
</dbReference>
<feature type="compositionally biased region" description="Low complexity" evidence="1">
    <location>
        <begin position="206"/>
        <end position="217"/>
    </location>
</feature>
<dbReference type="GO" id="GO:0016020">
    <property type="term" value="C:membrane"/>
    <property type="evidence" value="ECO:0007669"/>
    <property type="project" value="InterPro"/>
</dbReference>
<feature type="compositionally biased region" description="Polar residues" evidence="1">
    <location>
        <begin position="445"/>
        <end position="469"/>
    </location>
</feature>
<evidence type="ECO:0000259" key="6">
    <source>
        <dbReference type="Pfam" id="PF22672"/>
    </source>
</evidence>
<feature type="compositionally biased region" description="Acidic residues" evidence="1">
    <location>
        <begin position="908"/>
        <end position="918"/>
    </location>
</feature>
<dbReference type="FunFam" id="1.20.58.830:FF:000001">
    <property type="entry name" value="Erythrocyte membrane protein 1, PfEMP1"/>
    <property type="match status" value="1"/>
</dbReference>
<reference evidence="7 8" key="2">
    <citation type="submission" date="2013-02" db="EMBL/GenBank/DDBJ databases">
        <title>The Genome Sequence of Plasmodium falciparum Tanzania (2000708).</title>
        <authorList>
            <consortium name="The Broad Institute Genome Sequencing Platform"/>
            <consortium name="The Broad Institute Genome Sequencing Center for Infectious Disease"/>
            <person name="Neafsey D."/>
            <person name="Cheeseman I."/>
            <person name="Volkman S."/>
            <person name="Adams J."/>
            <person name="Walker B."/>
            <person name="Young S.K."/>
            <person name="Zeng Q."/>
            <person name="Gargeya S."/>
            <person name="Fitzgerald M."/>
            <person name="Haas B."/>
            <person name="Abouelleil A."/>
            <person name="Alvarado L."/>
            <person name="Arachchi H.M."/>
            <person name="Berlin A.M."/>
            <person name="Chapman S.B."/>
            <person name="Dewar J."/>
            <person name="Goldberg J."/>
            <person name="Griggs A."/>
            <person name="Gujja S."/>
            <person name="Hansen M."/>
            <person name="Howarth C."/>
            <person name="Imamovic A."/>
            <person name="Larimer J."/>
            <person name="McCowan C."/>
            <person name="Murphy C."/>
            <person name="Neiman D."/>
            <person name="Pearson M."/>
            <person name="Priest M."/>
            <person name="Roberts A."/>
            <person name="Saif S."/>
            <person name="Shea T."/>
            <person name="Sisk P."/>
            <person name="Sykes S."/>
            <person name="Wortman J."/>
            <person name="Nusbaum C."/>
            <person name="Birren B."/>
        </authorList>
    </citation>
    <scope>NUCLEOTIDE SEQUENCE [LARGE SCALE GENOMIC DNA]</scope>
    <source>
        <strain evidence="8">Tanzania (2000708)</strain>
    </source>
</reference>
<dbReference type="Pfam" id="PF03011">
    <property type="entry name" value="PFEMP"/>
    <property type="match status" value="1"/>
</dbReference>
<feature type="region of interest" description="Disordered" evidence="1">
    <location>
        <begin position="888"/>
        <end position="996"/>
    </location>
</feature>
<dbReference type="Gene3D" id="1.20.58.1930">
    <property type="match status" value="1"/>
</dbReference>
<evidence type="ECO:0000256" key="1">
    <source>
        <dbReference type="SAM" id="MobiDB-lite"/>
    </source>
</evidence>
<feature type="compositionally biased region" description="Pro residues" evidence="1">
    <location>
        <begin position="976"/>
        <end position="995"/>
    </location>
</feature>
<feature type="transmembrane region" description="Helical" evidence="2">
    <location>
        <begin position="1001"/>
        <end position="1023"/>
    </location>
</feature>
<dbReference type="AlphaFoldDB" id="A0A024VYU4"/>
<feature type="compositionally biased region" description="Acidic residues" evidence="1">
    <location>
        <begin position="35"/>
        <end position="53"/>
    </location>
</feature>
<keyword evidence="2" id="KW-1133">Transmembrane helix</keyword>
<sequence length="1024" mass="114690">EEDEEDEDEDEEEEEEGEEEEEDKEAASETAEVTEQGEEETAEVENLDGESEEKEEKEVPGPTTTPGVTPACEIVQTLFGDKTNLTKACQQKYDGKYYGWKCVTPSGVSTTTGESSPTRAKRHTESSGSTTTGSSGVTATSGSICVPPRRRRLYVTPLTKWANKHNTEAKSQETSDPGSDGDKGEKAPQLKAVGGQAQQQPVIGESPPASTPASTSSRAQSDPLLAAFVKSAAVETFFLWDRYKKEKEKKKPQGVVAPLPLPPPVSGSGDPDPQTQLKDGIIPEEFKRQMFYTLGDYRDILVRGAADDKNGGNNIVVNASSEDQKDKMKEIQKKIKEHINNGSKPPGTQQQTPLQQREKLWETYAQHIWNGMICALTYKESENGDKTIEKDGAVYEKFFGTPNGKPVPPVPPVTPGTTATPTGTQNGTYQEKYDYENVKLEDENGGTSPKTNEPSSPPSGDTPTLNNPTLKNFVEIPTFFRYLHEWGQNFCKERKKRLEEVKKECEVGEKGNRGCSGDGLNCNEEVPDKKDIFKDFHCSKCAKPCRKYRKWIERKKYEFTEQYNAYTGQKQKYEEENKGAKRTDHDNRFYTKLKETYTDAAKFLKGLGPCKVQNGEDEIKFDKDSETFKHTKHCDPCSKFKIKCENCKSSGDDTKGKCDGNNGGTTTITADDIKNGGNSTQKLDMLVSDNSGNGFKGDLNVCEGKSIFEGIRNDEWICGEFCGVHVCALKKKDTKEQESGKKYIIMKELLQRWLEYFLEDYNRIQKKLKPCIENGNGSTCQNKCQERCNCVKAWIEEKRKEWEKINATYIQEYTRNNDVTSNDLNSFLETLIPQMDLVNDKGKISDLNNLKKFYGCNCPGTSKKGEDDQKTDVIDCLFQKLETEVRNCANEPSAETQRTCDESSTHVEDDDDPLEEENPENKVGHPQICDEVLNDETKKEEPDKKCEEAASPDSTLPEKKEQEPAEKKNTEDQTPPAIPPPQPPSRPTNPPPYLSPPLKTALMSSTIMWSIGIGFATFTYFYLK</sequence>
<feature type="compositionally biased region" description="Low complexity" evidence="1">
    <location>
        <begin position="415"/>
        <end position="428"/>
    </location>
</feature>
<dbReference type="InterPro" id="IPR041480">
    <property type="entry name" value="CIDR1_gamma"/>
</dbReference>
<protein>
    <recommendedName>
        <fullName evidence="9">Duffy-binding-like domain-containing protein</fullName>
    </recommendedName>
</protein>
<feature type="compositionally biased region" description="Polar residues" evidence="1">
    <location>
        <begin position="106"/>
        <end position="118"/>
    </location>
</feature>
<evidence type="ECO:0000259" key="5">
    <source>
        <dbReference type="Pfam" id="PF18562"/>
    </source>
</evidence>
<feature type="compositionally biased region" description="Basic and acidic residues" evidence="1">
    <location>
        <begin position="898"/>
        <end position="907"/>
    </location>
</feature>
<feature type="non-terminal residue" evidence="7">
    <location>
        <position position="1024"/>
    </location>
</feature>
<accession>A0A024VYU4</accession>
<evidence type="ECO:0000313" key="8">
    <source>
        <dbReference type="Proteomes" id="UP000030708"/>
    </source>
</evidence>
<reference evidence="7 8" key="1">
    <citation type="submission" date="2013-02" db="EMBL/GenBank/DDBJ databases">
        <title>The Genome Annotation of Plasmodium falciparum Tanzania (2000708).</title>
        <authorList>
            <consortium name="The Broad Institute Genome Sequencing Platform"/>
            <consortium name="The Broad Institute Genome Sequencing Center for Infectious Disease"/>
            <person name="Neafsey D."/>
            <person name="Hoffman S."/>
            <person name="Volkman S."/>
            <person name="Rosenthal P."/>
            <person name="Walker B."/>
            <person name="Young S.K."/>
            <person name="Zeng Q."/>
            <person name="Gargeya S."/>
            <person name="Fitzgerald M."/>
            <person name="Haas B."/>
            <person name="Abouelleil A."/>
            <person name="Allen A.W."/>
            <person name="Alvarado L."/>
            <person name="Arachchi H.M."/>
            <person name="Berlin A.M."/>
            <person name="Chapman S.B."/>
            <person name="Gainer-Dewar J."/>
            <person name="Goldberg J."/>
            <person name="Griggs A."/>
            <person name="Gujja S."/>
            <person name="Hansen M."/>
            <person name="Howarth C."/>
            <person name="Imamovic A."/>
            <person name="Ireland A."/>
            <person name="Larimer J."/>
            <person name="McCowan C."/>
            <person name="Murphy C."/>
            <person name="Pearson M."/>
            <person name="Poon T.W."/>
            <person name="Priest M."/>
            <person name="Roberts A."/>
            <person name="Saif S."/>
            <person name="Shea T."/>
            <person name="Sisk P."/>
            <person name="Sykes S."/>
            <person name="Wortman J."/>
            <person name="Nusbaum C."/>
            <person name="Birren B."/>
        </authorList>
    </citation>
    <scope>NUCLEOTIDE SEQUENCE [LARGE SCALE GENOMIC DNA]</scope>
    <source>
        <strain evidence="8">Tanzania (2000708)</strain>
    </source>
</reference>
<organism evidence="7 8">
    <name type="scientific">Plasmodium falciparum Tanzania</name>
    <name type="common">2000708</name>
    <dbReference type="NCBI Taxonomy" id="1036725"/>
    <lineage>
        <taxon>Eukaryota</taxon>
        <taxon>Sar</taxon>
        <taxon>Alveolata</taxon>
        <taxon>Apicomplexa</taxon>
        <taxon>Aconoidasida</taxon>
        <taxon>Haemosporida</taxon>
        <taxon>Plasmodiidae</taxon>
        <taxon>Plasmodium</taxon>
        <taxon>Plasmodium (Laverania)</taxon>
    </lineage>
</organism>
<evidence type="ECO:0000313" key="7">
    <source>
        <dbReference type="EMBL" id="ETW33478.1"/>
    </source>
</evidence>
<name>A0A024VYU4_PLAFA</name>
<feature type="region of interest" description="Disordered" evidence="1">
    <location>
        <begin position="247"/>
        <end position="278"/>
    </location>
</feature>
<proteinExistence type="predicted"/>
<feature type="compositionally biased region" description="Basic and acidic residues" evidence="1">
    <location>
        <begin position="431"/>
        <end position="442"/>
    </location>
</feature>
<dbReference type="EMBL" id="KI926584">
    <property type="protein sequence ID" value="ETW33478.1"/>
    <property type="molecule type" value="Genomic_DNA"/>
</dbReference>
<dbReference type="Pfam" id="PF05424">
    <property type="entry name" value="Duffy_binding"/>
    <property type="match status" value="1"/>
</dbReference>
<dbReference type="Gene3D" id="1.20.1310.20">
    <property type="entry name" value="Duffy-antigen binding domain"/>
    <property type="match status" value="1"/>
</dbReference>
<gene>
    <name evidence="7" type="ORF">PFTANZ_05804</name>
</gene>
<dbReference type="InterPro" id="IPR008602">
    <property type="entry name" value="Duffy-antigen-binding"/>
</dbReference>